<dbReference type="Gene3D" id="3.40.50.1820">
    <property type="entry name" value="alpha/beta hydrolase"/>
    <property type="match status" value="1"/>
</dbReference>
<evidence type="ECO:0000259" key="2">
    <source>
        <dbReference type="Pfam" id="PF07859"/>
    </source>
</evidence>
<dbReference type="GeneID" id="85446489"/>
<dbReference type="SUPFAM" id="SSF53474">
    <property type="entry name" value="alpha/beta-Hydrolases"/>
    <property type="match status" value="1"/>
</dbReference>
<dbReference type="Proteomes" id="UP001230504">
    <property type="component" value="Unassembled WGS sequence"/>
</dbReference>
<dbReference type="InterPro" id="IPR029058">
    <property type="entry name" value="AB_hydrolase_fold"/>
</dbReference>
<evidence type="ECO:0000313" key="4">
    <source>
        <dbReference type="Proteomes" id="UP001230504"/>
    </source>
</evidence>
<evidence type="ECO:0000313" key="3">
    <source>
        <dbReference type="EMBL" id="KAK1585606.1"/>
    </source>
</evidence>
<gene>
    <name evidence="3" type="ORF">LY79DRAFT_635051</name>
</gene>
<dbReference type="PANTHER" id="PTHR48081:SF8">
    <property type="entry name" value="ALPHA_BETA HYDROLASE FOLD-3 DOMAIN-CONTAINING PROTEIN-RELATED"/>
    <property type="match status" value="1"/>
</dbReference>
<organism evidence="3 4">
    <name type="scientific">Colletotrichum navitas</name>
    <dbReference type="NCBI Taxonomy" id="681940"/>
    <lineage>
        <taxon>Eukaryota</taxon>
        <taxon>Fungi</taxon>
        <taxon>Dikarya</taxon>
        <taxon>Ascomycota</taxon>
        <taxon>Pezizomycotina</taxon>
        <taxon>Sordariomycetes</taxon>
        <taxon>Hypocreomycetidae</taxon>
        <taxon>Glomerellales</taxon>
        <taxon>Glomerellaceae</taxon>
        <taxon>Colletotrichum</taxon>
        <taxon>Colletotrichum graminicola species complex</taxon>
    </lineage>
</organism>
<dbReference type="EMBL" id="JAHLJV010000043">
    <property type="protein sequence ID" value="KAK1585606.1"/>
    <property type="molecule type" value="Genomic_DNA"/>
</dbReference>
<reference evidence="3" key="1">
    <citation type="submission" date="2021-06" db="EMBL/GenBank/DDBJ databases">
        <title>Comparative genomics, transcriptomics and evolutionary studies reveal genomic signatures of adaptation to plant cell wall in hemibiotrophic fungi.</title>
        <authorList>
            <consortium name="DOE Joint Genome Institute"/>
            <person name="Baroncelli R."/>
            <person name="Diaz J.F."/>
            <person name="Benocci T."/>
            <person name="Peng M."/>
            <person name="Battaglia E."/>
            <person name="Haridas S."/>
            <person name="Andreopoulos W."/>
            <person name="Labutti K."/>
            <person name="Pangilinan J."/>
            <person name="Floch G.L."/>
            <person name="Makela M.R."/>
            <person name="Henrissat B."/>
            <person name="Grigoriev I.V."/>
            <person name="Crouch J.A."/>
            <person name="De Vries R.P."/>
            <person name="Sukno S.A."/>
            <person name="Thon M.R."/>
        </authorList>
    </citation>
    <scope>NUCLEOTIDE SEQUENCE</scope>
    <source>
        <strain evidence="3">CBS 125086</strain>
    </source>
</reference>
<dbReference type="RefSeq" id="XP_060412627.1">
    <property type="nucleotide sequence ID" value="XM_060562249.1"/>
</dbReference>
<keyword evidence="4" id="KW-1185">Reference proteome</keyword>
<dbReference type="GO" id="GO:0016787">
    <property type="term" value="F:hydrolase activity"/>
    <property type="evidence" value="ECO:0007669"/>
    <property type="project" value="UniProtKB-KW"/>
</dbReference>
<protein>
    <submittedName>
        <fullName evidence="3">Alpha/Beta hydrolase protein</fullName>
    </submittedName>
</protein>
<sequence length="380" mass="41987">MAEDQNTTDDAYRIQKKPLLAAVGHGAAVFAIQNLVSGPFNFVRGAKAYVMPPENRPALVKTYECRPHLPVRQAEIFFPKDYDKTSKDQLPVLFTIHGGGFVLGTPNDNDDWNQTYASQHHSVVIGLNYSKAPANPFPKPIYDCEALFLAALNDESLPLDRTRVALLGWSAGGNLALAASQLESVRKHLTCIVPVYPAVDLSTESVEKAPSRQYKPELGGYRARDRDFLLDIAPTFDWAYKVPGGSSRDPLLSPLFASKDALPKRVFLIACELDLLAHEDQRLIHKLAGRPPPPTTVGKRETAGKGELILDDERFHFEVSNADGSAYRWLLVPDTVHGFDQKLDVLVREPGFVEDAKIKTQKTIKIIGEWVLQAPPISAA</sequence>
<name>A0AAD8V1Q7_9PEZI</name>
<dbReference type="Pfam" id="PF07859">
    <property type="entry name" value="Abhydrolase_3"/>
    <property type="match status" value="1"/>
</dbReference>
<dbReference type="InterPro" id="IPR050300">
    <property type="entry name" value="GDXG_lipolytic_enzyme"/>
</dbReference>
<keyword evidence="1 3" id="KW-0378">Hydrolase</keyword>
<dbReference type="PANTHER" id="PTHR48081">
    <property type="entry name" value="AB HYDROLASE SUPERFAMILY PROTEIN C4A8.06C"/>
    <property type="match status" value="1"/>
</dbReference>
<dbReference type="InterPro" id="IPR013094">
    <property type="entry name" value="AB_hydrolase_3"/>
</dbReference>
<evidence type="ECO:0000256" key="1">
    <source>
        <dbReference type="ARBA" id="ARBA00022801"/>
    </source>
</evidence>
<comment type="caution">
    <text evidence="3">The sequence shown here is derived from an EMBL/GenBank/DDBJ whole genome shotgun (WGS) entry which is preliminary data.</text>
</comment>
<accession>A0AAD8V1Q7</accession>
<proteinExistence type="predicted"/>
<dbReference type="AlphaFoldDB" id="A0AAD8V1Q7"/>
<feature type="domain" description="Alpha/beta hydrolase fold-3" evidence="2">
    <location>
        <begin position="94"/>
        <end position="288"/>
    </location>
</feature>